<evidence type="ECO:0000259" key="2">
    <source>
        <dbReference type="Pfam" id="PF03159"/>
    </source>
</evidence>
<evidence type="ECO:0000313" key="3">
    <source>
        <dbReference type="EMBL" id="EFA85923.1"/>
    </source>
</evidence>
<dbReference type="GeneID" id="31356685"/>
<evidence type="ECO:0000313" key="4">
    <source>
        <dbReference type="Proteomes" id="UP000001396"/>
    </source>
</evidence>
<dbReference type="InParanoid" id="D3AY96"/>
<dbReference type="STRING" id="670386.D3AY96"/>
<proteinExistence type="predicted"/>
<dbReference type="EMBL" id="ADBJ01000004">
    <property type="protein sequence ID" value="EFA85923.1"/>
    <property type="molecule type" value="Genomic_DNA"/>
</dbReference>
<dbReference type="Pfam" id="PF03159">
    <property type="entry name" value="XRN_N"/>
    <property type="match status" value="2"/>
</dbReference>
<name>D3AY96_HETP5</name>
<dbReference type="GO" id="GO:0016075">
    <property type="term" value="P:rRNA catabolic process"/>
    <property type="evidence" value="ECO:0007669"/>
    <property type="project" value="TreeGrafter"/>
</dbReference>
<dbReference type="Proteomes" id="UP000001396">
    <property type="component" value="Unassembled WGS sequence"/>
</dbReference>
<keyword evidence="4" id="KW-1185">Reference proteome</keyword>
<dbReference type="AlphaFoldDB" id="D3AY96"/>
<dbReference type="GO" id="GO:0005634">
    <property type="term" value="C:nucleus"/>
    <property type="evidence" value="ECO:0007669"/>
    <property type="project" value="TreeGrafter"/>
</dbReference>
<dbReference type="GO" id="GO:0003723">
    <property type="term" value="F:RNA binding"/>
    <property type="evidence" value="ECO:0007669"/>
    <property type="project" value="TreeGrafter"/>
</dbReference>
<feature type="domain" description="Xrn1 N-terminal" evidence="2">
    <location>
        <begin position="1"/>
        <end position="139"/>
    </location>
</feature>
<accession>D3AY96</accession>
<protein>
    <recommendedName>
        <fullName evidence="2">Xrn1 N-terminal domain-containing protein</fullName>
    </recommendedName>
</protein>
<dbReference type="GO" id="GO:0004534">
    <property type="term" value="F:5'-3' RNA exonuclease activity"/>
    <property type="evidence" value="ECO:0007669"/>
    <property type="project" value="TreeGrafter"/>
</dbReference>
<feature type="compositionally biased region" description="Low complexity" evidence="1">
    <location>
        <begin position="20"/>
        <end position="45"/>
    </location>
</feature>
<sequence>MGITGLSAYLSEELGFQSSTISSNSNNNNNSNIVDENSNNNNINNGGKKFNTNRANEPRKADHVFIDMNGIIHKQVRRNSNSELTVDRVKRDLIDTLKNIMKGSGVFYHTKSIQFIFDGPGSRSKILLQRKRRSKKIEDLVDTKVNASLITPGTSFMGEMKQLLLDYSKKLLRESQNLNLKDIHVSGSDRWGEGEFKIFEHINSMNWKENTNVSIFTCDSDTILYALLSDANIRIHDLYDPKSYKDISKLKQELSLLVPQRDKKQVFVDFVLINLFRGNDLLPALQSFNFDSVWQAYVSSPDKLGVYNLETSEINWELLLDLLSKNRIINSPQTKISIVGEFRTLLAVLARDLKREEKLDFQLSMLEVGEKNVVDIVGVFDGQTFKEERVKSDTQTKTRFLKKFFDIDHPFWTKYKPLLTREQIDGLVRRMATSMANYVTANAEEPSIEHLLQHVSTDAWKHPEALDQLNQSFKKYVDTSKLTEFENSQLSFHPTLHLSKHNNSIFLREEILNSKQYTSPKHLETIPYKPKALNQNINNNNNFNSNNSYSSNYKSNYNINRVSKGAMQYQSRFGIKDSTTTTTTNTTTTDSQVNQGVINAVRNYFTTNRTPTIQTTTSLIPTIKYSSIVDVIKSNKNIK</sequence>
<dbReference type="InterPro" id="IPR027073">
    <property type="entry name" value="5_3_exoribonuclease"/>
</dbReference>
<feature type="region of interest" description="Disordered" evidence="1">
    <location>
        <begin position="20"/>
        <end position="58"/>
    </location>
</feature>
<dbReference type="GO" id="GO:0000956">
    <property type="term" value="P:nuclear-transcribed mRNA catabolic process"/>
    <property type="evidence" value="ECO:0007669"/>
    <property type="project" value="TreeGrafter"/>
</dbReference>
<evidence type="ECO:0000256" key="1">
    <source>
        <dbReference type="SAM" id="MobiDB-lite"/>
    </source>
</evidence>
<gene>
    <name evidence="3" type="ORF">PPL_01155</name>
</gene>
<dbReference type="PANTHER" id="PTHR12341">
    <property type="entry name" value="5'-&gt;3' EXORIBONUCLEASE"/>
    <property type="match status" value="1"/>
</dbReference>
<comment type="caution">
    <text evidence="3">The sequence shown here is derived from an EMBL/GenBank/DDBJ whole genome shotgun (WGS) entry which is preliminary data.</text>
</comment>
<reference evidence="3 4" key="1">
    <citation type="journal article" date="2011" name="Genome Res.">
        <title>Phylogeny-wide analysis of social amoeba genomes highlights ancient origins for complex intercellular communication.</title>
        <authorList>
            <person name="Heidel A.J."/>
            <person name="Lawal H.M."/>
            <person name="Felder M."/>
            <person name="Schilde C."/>
            <person name="Helps N.R."/>
            <person name="Tunggal B."/>
            <person name="Rivero F."/>
            <person name="John U."/>
            <person name="Schleicher M."/>
            <person name="Eichinger L."/>
            <person name="Platzer M."/>
            <person name="Noegel A.A."/>
            <person name="Schaap P."/>
            <person name="Gloeckner G."/>
        </authorList>
    </citation>
    <scope>NUCLEOTIDE SEQUENCE [LARGE SCALE GENOMIC DNA]</scope>
    <source>
        <strain evidence="4">ATCC 26659 / Pp 5 / PN500</strain>
    </source>
</reference>
<organism evidence="3 4">
    <name type="scientific">Heterostelium pallidum (strain ATCC 26659 / Pp 5 / PN500)</name>
    <name type="common">Cellular slime mold</name>
    <name type="synonym">Polysphondylium pallidum</name>
    <dbReference type="NCBI Taxonomy" id="670386"/>
    <lineage>
        <taxon>Eukaryota</taxon>
        <taxon>Amoebozoa</taxon>
        <taxon>Evosea</taxon>
        <taxon>Eumycetozoa</taxon>
        <taxon>Dictyostelia</taxon>
        <taxon>Acytosteliales</taxon>
        <taxon>Acytosteliaceae</taxon>
        <taxon>Heterostelium</taxon>
    </lineage>
</organism>
<dbReference type="Gene3D" id="3.40.50.12390">
    <property type="match status" value="1"/>
</dbReference>
<feature type="domain" description="Xrn1 N-terminal" evidence="2">
    <location>
        <begin position="142"/>
        <end position="230"/>
    </location>
</feature>
<dbReference type="RefSeq" id="XP_020438029.1">
    <property type="nucleotide sequence ID" value="XM_020572171.1"/>
</dbReference>
<dbReference type="PANTHER" id="PTHR12341:SF70">
    <property type="entry name" value="XRN1 N-TERMINAL DOMAIN-CONTAINING PROTEIN"/>
    <property type="match status" value="1"/>
</dbReference>
<dbReference type="InterPro" id="IPR004859">
    <property type="entry name" value="Xrn1_N"/>
</dbReference>